<evidence type="ECO:0000313" key="1">
    <source>
        <dbReference type="EMBL" id="EPR71286.1"/>
    </source>
</evidence>
<comment type="caution">
    <text evidence="1">The sequence shown here is derived from an EMBL/GenBank/DDBJ whole genome shotgun (WGS) entry which is preliminary data.</text>
</comment>
<dbReference type="PATRIC" id="fig|641524.5.peg.507"/>
<dbReference type="STRING" id="641524.ADICYQ_0512"/>
<name>S7VMX1_9BACT</name>
<dbReference type="Proteomes" id="UP000014974">
    <property type="component" value="Unassembled WGS sequence"/>
</dbReference>
<gene>
    <name evidence="1" type="ORF">ADICYQ_0512</name>
</gene>
<evidence type="ECO:0000313" key="2">
    <source>
        <dbReference type="Proteomes" id="UP000014974"/>
    </source>
</evidence>
<sequence length="40" mass="4662">MVAIELKTVEFELEFAGKMNFYLDLLDEQKNNLTTTLPLE</sequence>
<protein>
    <submittedName>
        <fullName evidence="1">Uncharacterized protein</fullName>
    </submittedName>
</protein>
<reference evidence="1 2" key="1">
    <citation type="journal article" date="2013" name="Genome Announc.">
        <title>Draft Genome Sequence of Cyclobacterium qasimii Strain M12-11BT, Isolated from Arctic Marine Sediment.</title>
        <authorList>
            <person name="Shivaji S."/>
            <person name="Ara S."/>
            <person name="Singh A."/>
            <person name="Kumar Pinnaka A."/>
        </authorList>
    </citation>
    <scope>NUCLEOTIDE SEQUENCE [LARGE SCALE GENOMIC DNA]</scope>
    <source>
        <strain evidence="1 2">M12-11B</strain>
    </source>
</reference>
<proteinExistence type="predicted"/>
<dbReference type="AlphaFoldDB" id="S7VMX1"/>
<dbReference type="EMBL" id="ATNM01000021">
    <property type="protein sequence ID" value="EPR71286.1"/>
    <property type="molecule type" value="Genomic_DNA"/>
</dbReference>
<accession>S7VMX1</accession>
<organism evidence="1 2">
    <name type="scientific">Cyclobacterium qasimii M12-11B</name>
    <dbReference type="NCBI Taxonomy" id="641524"/>
    <lineage>
        <taxon>Bacteria</taxon>
        <taxon>Pseudomonadati</taxon>
        <taxon>Bacteroidota</taxon>
        <taxon>Cytophagia</taxon>
        <taxon>Cytophagales</taxon>
        <taxon>Cyclobacteriaceae</taxon>
        <taxon>Cyclobacterium</taxon>
    </lineage>
</organism>